<dbReference type="EMBL" id="JAKWBL010000004">
    <property type="protein sequence ID" value="MCH5600575.1"/>
    <property type="molecule type" value="Genomic_DNA"/>
</dbReference>
<organism evidence="2 3">
    <name type="scientific">Niabella ginsengisoli</name>
    <dbReference type="NCBI Taxonomy" id="522298"/>
    <lineage>
        <taxon>Bacteria</taxon>
        <taxon>Pseudomonadati</taxon>
        <taxon>Bacteroidota</taxon>
        <taxon>Chitinophagia</taxon>
        <taxon>Chitinophagales</taxon>
        <taxon>Chitinophagaceae</taxon>
        <taxon>Niabella</taxon>
    </lineage>
</organism>
<evidence type="ECO:0000313" key="2">
    <source>
        <dbReference type="EMBL" id="MCH5600575.1"/>
    </source>
</evidence>
<dbReference type="Proteomes" id="UP001202248">
    <property type="component" value="Unassembled WGS sequence"/>
</dbReference>
<reference evidence="2 3" key="1">
    <citation type="submission" date="2022-02" db="EMBL/GenBank/DDBJ databases">
        <authorList>
            <person name="Min J."/>
        </authorList>
    </citation>
    <scope>NUCLEOTIDE SEQUENCE [LARGE SCALE GENOMIC DNA]</scope>
    <source>
        <strain evidence="2 3">GR10-1</strain>
    </source>
</reference>
<keyword evidence="1" id="KW-0812">Transmembrane</keyword>
<feature type="transmembrane region" description="Helical" evidence="1">
    <location>
        <begin position="32"/>
        <end position="53"/>
    </location>
</feature>
<evidence type="ECO:0008006" key="4">
    <source>
        <dbReference type="Google" id="ProtNLM"/>
    </source>
</evidence>
<accession>A0ABS9SQF6</accession>
<name>A0ABS9SQF6_9BACT</name>
<evidence type="ECO:0000256" key="1">
    <source>
        <dbReference type="SAM" id="Phobius"/>
    </source>
</evidence>
<sequence>MSNILFVKSGWYFTALLVESFGTTGGFEGCSFLGVTLAATFLPALTGAGAAFLQEL</sequence>
<keyword evidence="3" id="KW-1185">Reference proteome</keyword>
<protein>
    <recommendedName>
        <fullName evidence="4">MFS transporter</fullName>
    </recommendedName>
</protein>
<dbReference type="RefSeq" id="WP_240832859.1">
    <property type="nucleotide sequence ID" value="NZ_JAKWBL010000004.1"/>
</dbReference>
<comment type="caution">
    <text evidence="2">The sequence shown here is derived from an EMBL/GenBank/DDBJ whole genome shotgun (WGS) entry which is preliminary data.</text>
</comment>
<keyword evidence="1" id="KW-1133">Transmembrane helix</keyword>
<gene>
    <name evidence="2" type="ORF">MKP09_22995</name>
</gene>
<keyword evidence="1" id="KW-0472">Membrane</keyword>
<evidence type="ECO:0000313" key="3">
    <source>
        <dbReference type="Proteomes" id="UP001202248"/>
    </source>
</evidence>
<proteinExistence type="predicted"/>